<evidence type="ECO:0000259" key="3">
    <source>
        <dbReference type="Pfam" id="PF25917"/>
    </source>
</evidence>
<organism evidence="5 6">
    <name type="scientific">Sphingomonas kaistensis</name>
    <dbReference type="NCBI Taxonomy" id="298708"/>
    <lineage>
        <taxon>Bacteria</taxon>
        <taxon>Pseudomonadati</taxon>
        <taxon>Pseudomonadota</taxon>
        <taxon>Alphaproteobacteria</taxon>
        <taxon>Sphingomonadales</taxon>
        <taxon>Sphingomonadaceae</taxon>
        <taxon>Sphingomonas</taxon>
    </lineage>
</organism>
<dbReference type="InterPro" id="IPR058634">
    <property type="entry name" value="AaeA-lik-b-barrel"/>
</dbReference>
<keyword evidence="2" id="KW-0812">Transmembrane</keyword>
<dbReference type="Proteomes" id="UP000558192">
    <property type="component" value="Unassembled WGS sequence"/>
</dbReference>
<evidence type="ECO:0000256" key="1">
    <source>
        <dbReference type="ARBA" id="ARBA00004196"/>
    </source>
</evidence>
<dbReference type="GO" id="GO:0030313">
    <property type="term" value="C:cell envelope"/>
    <property type="evidence" value="ECO:0007669"/>
    <property type="project" value="UniProtKB-SubCell"/>
</dbReference>
<dbReference type="Gene3D" id="2.40.50.100">
    <property type="match status" value="1"/>
</dbReference>
<gene>
    <name evidence="5" type="ORF">GGQ97_002188</name>
</gene>
<dbReference type="AlphaFoldDB" id="A0A7X6BHC9"/>
<accession>A0A7X6BHC9</accession>
<dbReference type="InterPro" id="IPR058625">
    <property type="entry name" value="MdtA-like_BSH"/>
</dbReference>
<protein>
    <submittedName>
        <fullName evidence="5">Membrane fusion protein (Multidrug efflux system)</fullName>
    </submittedName>
</protein>
<sequence length="357" mass="37453">MNQETKITGTPLEDEQVVGTAEAGEEIAPKTPGKRKRLMLFLVVPFLLLAAGGWMWWSGQGKVETDNAQLKQDITSVGAQVGGPIAEVLVKEGQQVRAGQLLFRIDPEPYRVALLSAEAQLAQARLAKSQVVTAAAGTGADISGAQAQLTINERALARQAELLRQGFTTRVRYDEALADVTSARTALSDARSRAANAGAAIAPGGEQPGEAAARAAIAKARLDLARTEVRAPTSGTVANTDRLLAGQQAVPGIGLLSLVASSDAWVEANFKEKDLARMAPGQRAHIEIDAYPGLELTGRVASIGAGTGSEFAILPAQNANGNWVKVTQRVPVRIRFDGKPAKPMIAGLSATVTVDVE</sequence>
<feature type="transmembrane region" description="Helical" evidence="2">
    <location>
        <begin position="38"/>
        <end position="57"/>
    </location>
</feature>
<evidence type="ECO:0000313" key="6">
    <source>
        <dbReference type="Proteomes" id="UP000558192"/>
    </source>
</evidence>
<evidence type="ECO:0000259" key="4">
    <source>
        <dbReference type="Pfam" id="PF25963"/>
    </source>
</evidence>
<comment type="subcellular location">
    <subcellularLocation>
        <location evidence="1">Cell envelope</location>
    </subcellularLocation>
</comment>
<feature type="domain" description="p-hydroxybenzoic acid efflux pump subunit AaeA-like beta-barrel" evidence="4">
    <location>
        <begin position="265"/>
        <end position="354"/>
    </location>
</feature>
<keyword evidence="6" id="KW-1185">Reference proteome</keyword>
<evidence type="ECO:0000256" key="2">
    <source>
        <dbReference type="SAM" id="Phobius"/>
    </source>
</evidence>
<dbReference type="PRINTS" id="PR01490">
    <property type="entry name" value="RTXTOXIND"/>
</dbReference>
<proteinExistence type="predicted"/>
<dbReference type="PANTHER" id="PTHR30386:SF19">
    <property type="entry name" value="MULTIDRUG EXPORT PROTEIN EMRA-RELATED"/>
    <property type="match status" value="1"/>
</dbReference>
<dbReference type="PANTHER" id="PTHR30386">
    <property type="entry name" value="MEMBRANE FUSION SUBUNIT OF EMRAB-TOLC MULTIDRUG EFFLUX PUMP"/>
    <property type="match status" value="1"/>
</dbReference>
<dbReference type="Pfam" id="PF25963">
    <property type="entry name" value="Beta-barrel_AAEA"/>
    <property type="match status" value="1"/>
</dbReference>
<name>A0A7X6BHC9_9SPHN</name>
<keyword evidence="2" id="KW-0472">Membrane</keyword>
<dbReference type="Pfam" id="PF25917">
    <property type="entry name" value="BSH_RND"/>
    <property type="match status" value="1"/>
</dbReference>
<feature type="domain" description="Multidrug resistance protein MdtA-like barrel-sandwich hybrid" evidence="3">
    <location>
        <begin position="75"/>
        <end position="241"/>
    </location>
</feature>
<dbReference type="SUPFAM" id="SSF111369">
    <property type="entry name" value="HlyD-like secretion proteins"/>
    <property type="match status" value="2"/>
</dbReference>
<dbReference type="Gene3D" id="2.40.30.170">
    <property type="match status" value="1"/>
</dbReference>
<keyword evidence="2" id="KW-1133">Transmembrane helix</keyword>
<reference evidence="5 6" key="1">
    <citation type="submission" date="2020-03" db="EMBL/GenBank/DDBJ databases">
        <title>Genomic Encyclopedia of Type Strains, Phase IV (KMG-IV): sequencing the most valuable type-strain genomes for metagenomic binning, comparative biology and taxonomic classification.</title>
        <authorList>
            <person name="Goeker M."/>
        </authorList>
    </citation>
    <scope>NUCLEOTIDE SEQUENCE [LARGE SCALE GENOMIC DNA]</scope>
    <source>
        <strain evidence="5 6">DSM 16846</strain>
    </source>
</reference>
<comment type="caution">
    <text evidence="5">The sequence shown here is derived from an EMBL/GenBank/DDBJ whole genome shotgun (WGS) entry which is preliminary data.</text>
</comment>
<dbReference type="GO" id="GO:0055085">
    <property type="term" value="P:transmembrane transport"/>
    <property type="evidence" value="ECO:0007669"/>
    <property type="project" value="InterPro"/>
</dbReference>
<evidence type="ECO:0000313" key="5">
    <source>
        <dbReference type="EMBL" id="NJC06395.1"/>
    </source>
</evidence>
<dbReference type="EMBL" id="JAATJC010000001">
    <property type="protein sequence ID" value="NJC06395.1"/>
    <property type="molecule type" value="Genomic_DNA"/>
</dbReference>
<dbReference type="RefSeq" id="WP_280740517.1">
    <property type="nucleotide sequence ID" value="NZ_JAATJC010000001.1"/>
</dbReference>
<dbReference type="InterPro" id="IPR050739">
    <property type="entry name" value="MFP"/>
</dbReference>